<dbReference type="InterPro" id="IPR023400">
    <property type="entry name" value="RecA_C_sf"/>
</dbReference>
<reference evidence="1" key="1">
    <citation type="journal article" date="2015" name="Nature">
        <title>Complex archaea that bridge the gap between prokaryotes and eukaryotes.</title>
        <authorList>
            <person name="Spang A."/>
            <person name="Saw J.H."/>
            <person name="Jorgensen S.L."/>
            <person name="Zaremba-Niedzwiedzka K."/>
            <person name="Martijn J."/>
            <person name="Lind A.E."/>
            <person name="van Eijk R."/>
            <person name="Schleper C."/>
            <person name="Guy L."/>
            <person name="Ettema T.J."/>
        </authorList>
    </citation>
    <scope>NUCLEOTIDE SEQUENCE</scope>
</reference>
<organism evidence="1">
    <name type="scientific">marine sediment metagenome</name>
    <dbReference type="NCBI Taxonomy" id="412755"/>
    <lineage>
        <taxon>unclassified sequences</taxon>
        <taxon>metagenomes</taxon>
        <taxon>ecological metagenomes</taxon>
    </lineage>
</organism>
<protein>
    <submittedName>
        <fullName evidence="1">Uncharacterized protein</fullName>
    </submittedName>
</protein>
<dbReference type="EMBL" id="LAZR01011381">
    <property type="protein sequence ID" value="KKM62004.1"/>
    <property type="molecule type" value="Genomic_DNA"/>
</dbReference>
<comment type="caution">
    <text evidence="1">The sequence shown here is derived from an EMBL/GenBank/DDBJ whole genome shotgun (WGS) entry which is preliminary data.</text>
</comment>
<dbReference type="Gene3D" id="3.30.250.10">
    <property type="entry name" value="RecA protein, C-terminal domain"/>
    <property type="match status" value="1"/>
</dbReference>
<name>A0A0F9IX49_9ZZZZ</name>
<dbReference type="AlphaFoldDB" id="A0A0F9IX49"/>
<proteinExistence type="predicted"/>
<dbReference type="SUPFAM" id="SSF54752">
    <property type="entry name" value="RecA protein, C-terminal domain"/>
    <property type="match status" value="1"/>
</dbReference>
<gene>
    <name evidence="1" type="ORF">LCGC14_1526010</name>
</gene>
<sequence>GASYSLGEKKLGVGFDTVRKVLQEDKKLLESIKKATTKAFEEMMK</sequence>
<evidence type="ECO:0000313" key="1">
    <source>
        <dbReference type="EMBL" id="KKM62004.1"/>
    </source>
</evidence>
<accession>A0A0F9IX49</accession>
<feature type="non-terminal residue" evidence="1">
    <location>
        <position position="1"/>
    </location>
</feature>